<dbReference type="GO" id="GO:0016740">
    <property type="term" value="F:transferase activity"/>
    <property type="evidence" value="ECO:0007669"/>
    <property type="project" value="UniProtKB-KW"/>
</dbReference>
<dbReference type="Gene3D" id="1.10.510.10">
    <property type="entry name" value="Transferase(Phosphotransferase) domain 1"/>
    <property type="match status" value="1"/>
</dbReference>
<gene>
    <name evidence="3" type="ordered locus">Celgi_2132</name>
</gene>
<evidence type="ECO:0000313" key="3">
    <source>
        <dbReference type="EMBL" id="AEI12632.1"/>
    </source>
</evidence>
<dbReference type="AlphaFoldDB" id="F8A068"/>
<dbReference type="InterPro" id="IPR011009">
    <property type="entry name" value="Kinase-like_dom_sf"/>
</dbReference>
<dbReference type="Pfam" id="PF01636">
    <property type="entry name" value="APH"/>
    <property type="match status" value="1"/>
</dbReference>
<proteinExistence type="predicted"/>
<dbReference type="SUPFAM" id="SSF56112">
    <property type="entry name" value="Protein kinase-like (PK-like)"/>
    <property type="match status" value="1"/>
</dbReference>
<feature type="domain" description="Aminoglycoside phosphotransferase" evidence="2">
    <location>
        <begin position="24"/>
        <end position="278"/>
    </location>
</feature>
<dbReference type="EMBL" id="CP002665">
    <property type="protein sequence ID" value="AEI12632.1"/>
    <property type="molecule type" value="Genomic_DNA"/>
</dbReference>
<dbReference type="Gene3D" id="1.20.58.840">
    <property type="match status" value="1"/>
</dbReference>
<feature type="region of interest" description="Disordered" evidence="1">
    <location>
        <begin position="87"/>
        <end position="113"/>
    </location>
</feature>
<dbReference type="Gene3D" id="3.30.200.20">
    <property type="entry name" value="Phosphorylase Kinase, domain 1"/>
    <property type="match status" value="1"/>
</dbReference>
<keyword evidence="3" id="KW-0808">Transferase</keyword>
<organism evidence="3 4">
    <name type="scientific">Cellulomonas gilvus (strain ATCC 13127 / NRRL B-14078)</name>
    <name type="common">Cellvibrio gilvus</name>
    <dbReference type="NCBI Taxonomy" id="593907"/>
    <lineage>
        <taxon>Bacteria</taxon>
        <taxon>Bacillati</taxon>
        <taxon>Actinomycetota</taxon>
        <taxon>Actinomycetes</taxon>
        <taxon>Micrococcales</taxon>
        <taxon>Cellulomonadaceae</taxon>
        <taxon>Cellulomonas</taxon>
    </lineage>
</organism>
<reference evidence="4" key="1">
    <citation type="submission" date="2011-04" db="EMBL/GenBank/DDBJ databases">
        <title>Complete sequence of Cellvibrio gilvus ATCC 13127.</title>
        <authorList>
            <person name="Lucas S."/>
            <person name="Han J."/>
            <person name="Lapidus A."/>
            <person name="Cheng J.-F."/>
            <person name="Goodwin L."/>
            <person name="Pitluck S."/>
            <person name="Peters L."/>
            <person name="Munk A."/>
            <person name="Detter J.C."/>
            <person name="Han C."/>
            <person name="Tapia R."/>
            <person name="Land M."/>
            <person name="Hauser L."/>
            <person name="Kyrpides N."/>
            <person name="Ivanova N."/>
            <person name="Ovchinnikova G."/>
            <person name="Pagani I."/>
            <person name="Mead D."/>
            <person name="Brumm P."/>
            <person name="Woyke T."/>
        </authorList>
    </citation>
    <scope>NUCLEOTIDE SEQUENCE [LARGE SCALE GENOMIC DNA]</scope>
    <source>
        <strain evidence="4">ATCC 13127 / NRRL B-14078</strain>
    </source>
</reference>
<dbReference type="KEGG" id="cga:Celgi_2132"/>
<keyword evidence="4" id="KW-1185">Reference proteome</keyword>
<evidence type="ECO:0000256" key="1">
    <source>
        <dbReference type="SAM" id="MobiDB-lite"/>
    </source>
</evidence>
<name>F8A068_CELGA</name>
<evidence type="ECO:0000259" key="2">
    <source>
        <dbReference type="Pfam" id="PF01636"/>
    </source>
</evidence>
<dbReference type="STRING" id="593907.Celgi_2132"/>
<evidence type="ECO:0000313" key="4">
    <source>
        <dbReference type="Proteomes" id="UP000000485"/>
    </source>
</evidence>
<dbReference type="HOGENOM" id="CLU_068889_0_0_11"/>
<dbReference type="Proteomes" id="UP000000485">
    <property type="component" value="Chromosome"/>
</dbReference>
<accession>F8A068</accession>
<dbReference type="InterPro" id="IPR002575">
    <property type="entry name" value="Aminoglycoside_PTrfase"/>
</dbReference>
<dbReference type="eggNOG" id="COG2334">
    <property type="taxonomic scope" value="Bacteria"/>
</dbReference>
<sequence>MPGVTDVTLRERVRADYGLEVETLEAVSAGASGRVWRATVGPSAYAVRWTYAASAAPHVALALARTVPVRPASVVPAPAHVAPPVLTRTGSTDAVHDGGRLSVEPWLDGPTGRDVPLSPPQWTAFGRLVARVHAIDPASVPGLPRERFDPAPACAALAAVEHAIERCAAADPLAHAVVEAWQVARHRVALVADRAVRVSGRLRARRHDEPLVVCHGDAHVGHVVATGPRDVALLDWEHARLAPPEADLMFVLGGVLPHVPVTAEQAAAFFTGYGRVDIDDDRLVHVRCVRAVQDVVAAATVALDPARAPARRVAALGDLAAHLGSAGVVAAALE</sequence>
<protein>
    <submittedName>
        <fullName evidence="3">Aminoglycoside phosphotransferase</fullName>
    </submittedName>
</protein>